<feature type="disulfide bond" evidence="13">
    <location>
        <begin position="3716"/>
        <end position="3731"/>
    </location>
</feature>
<feature type="disulfide bond" evidence="13">
    <location>
        <begin position="3800"/>
        <end position="3815"/>
    </location>
</feature>
<feature type="disulfide bond" evidence="13">
    <location>
        <begin position="2852"/>
        <end position="2867"/>
    </location>
</feature>
<dbReference type="SMART" id="SM00192">
    <property type="entry name" value="LDLa"/>
    <property type="match status" value="31"/>
</dbReference>
<proteinExistence type="predicted"/>
<feature type="repeat" description="LDL-receptor class B" evidence="14">
    <location>
        <begin position="3349"/>
        <end position="3391"/>
    </location>
</feature>
<dbReference type="InterPro" id="IPR002172">
    <property type="entry name" value="LDrepeatLR_classA_rpt"/>
</dbReference>
<feature type="disulfide bond" evidence="12">
    <location>
        <begin position="4525"/>
        <end position="4534"/>
    </location>
</feature>
<evidence type="ECO:0000256" key="13">
    <source>
        <dbReference type="PROSITE-ProRule" id="PRU00124"/>
    </source>
</evidence>
<feature type="disulfide bond" evidence="13">
    <location>
        <begin position="2798"/>
        <end position="2813"/>
    </location>
</feature>
<feature type="disulfide bond" evidence="13">
    <location>
        <begin position="58"/>
        <end position="70"/>
    </location>
</feature>
<feature type="disulfide bond" evidence="13">
    <location>
        <begin position="2919"/>
        <end position="2937"/>
    </location>
</feature>
<feature type="disulfide bond" evidence="12">
    <location>
        <begin position="4489"/>
        <end position="4498"/>
    </location>
</feature>
<evidence type="ECO:0000313" key="17">
    <source>
        <dbReference type="Proteomes" id="UP000887569"/>
    </source>
</evidence>
<dbReference type="Gene3D" id="4.10.400.10">
    <property type="entry name" value="Low-density Lipoprotein Receptor"/>
    <property type="match status" value="30"/>
</dbReference>
<feature type="disulfide bond" evidence="13">
    <location>
        <begin position="1062"/>
        <end position="1080"/>
    </location>
</feature>
<sequence length="4905" mass="542621">MFAESVAIGAHRLSTTKMNSLRRVSFALFLLPFLLVLAKWRSNALTHWSHHSNITSNCSTGQHSCHDGKCIPIKYVCDGDFDCDDHSDESPDCRNTTRVCPAGEHMCASGGQCVHLSKFCDGYRDCADGSDEHARCGVPPSPDDVSCKYGGAMTFDKGMQCYCPPGQEPRGNECEDEDECKRVEFGGVPVCAQICVNLIAKRAGDQRYRCACAPEFELVNETWCRTLKASTPSTQASVFLYGQLRIVHKKLDNLKDRYLDSINVPELQALAVDHRRRRLCWVAARAVNTLDQVSCVVINDNGQFVMPIRNIDPVFTVEGVKAMRFDWIGNNWYMVDNLYSNVFVCNLNFERCLTLCGGKIEKPSAIAVDSTAGYAFITDFGTESGGLWRMRLDGSELISIVDSRIIHPLGVVADPFSRTVYWADEYLEYLSAIDYDGRFKKREFAAGTLVKSIVEMFHFERSLFAASSTESIMQFDVLSGLDQKPQLFSDSPGLSKVENIVLFHRQIQPSVQHPCTHNNGGCDHLCLVAYETFWDSKTYRNLTKGVAKCACEEGYRTVDDHRCLEATKDDGPTLIFGRTRPGSVAALSLSSLISDRPFPSSKEAVKPQNASLIRAVGMRPIRKLKRLTAIAVDAHNQTVYFSDARNFTIYKRQVYATDIETLVDSGVSDCEGLVIDWTSGNLYLSDRGHRHIAVVNVDRPNLMKIIVKGNVSNPRGMAVHPMKAYLFFADWMDAPSTRGLGAGAKIERTKLDGSERKVLISKDIHWPNGLAVDHDSEWLYWCDAYYDRIERIHFNGIDRQVVIDGDALNHPYGLAVYGSFIFWSEFLDSEIRRIRVGENGLIGRSRIVYSDKSSLFELHVYDPSLQTQTTACSNSNGGCEHFCFASACKGSLGCEPVRCLCADGFSVDPGDRKKCIADPRNASRCGSSEFECLRNKKCIGRGYLCDGDDDCGDGSDEGEVACANFKCPSPGQFKCKSNQCIEQSWVCDGDPDCSTQDDEDEELCRGKSTCRGKKFECSKARKCLPLSMKCDGEYDCGEGDQSDEEGCEASQRDECGVAQFRCLNGKCIAASYVCDGAADCRDGSDERHCHQGCLPGLEFRCGPGLPCLSATLLCDGVVDCDDGSDESNETCPRPLKHHECPSVNQFKCVGSDQCIRKSFRCDGQRDCFDGSDEKDCGNLTCASPNDYLCADKSRCIPTKFRCDGHRDCEDGSDERDCAPRRTVNAGRCLSPYFLCSNDPRNTCLPPEAVCDHIVDCPMGDDEGFLCDERMCSESLCEQLCYERPSGYICACRDGFMLAEDNRRCIKQNPCTFGACGQLCWAQGSTRYCHCEPGFELLDDKFTCESTDPAPAKIVYSNRHEIRLVTIDSETSSVPLVTHLRNSIAVDYCYERTGEIWLFWTDIAADIIYRGKLQGQLLTDIEPIVSYGIWTAEGLAVDWLARNVYWVDSWLDQIEVANFNGTVRTTVLRGDMKNLRALALDPSKGLMFWTDWEEANPRIERATMAGQDRKVLFRVLEIVNGGWPNGLTCDFSVERLYWIDAKSDSIHTITYEGGDHREIVRDNAHLAHPFAITVFGNHVYWSDWRVTAIIRANKWNGSSIRIVEGTSTQPFDVKVIHRSRQPRGTKNPCEVNNGGCSHICLINSPTSRLCACPHMMRLRSGPNKQNCLPVNQTLLAATSTAIHAVDIDFPNAAVFPVIAGKDIQNVKAIAADHSKATVFWSDDTKKAISKVYLNGTGGEETVIWKEVPNCEGLAVDAEAGLLYFSTYSTDSSHAAISVATVNGNYRRTIVDSDTVLSLKKPRGLTLDIAEGRMFWFDTGYEPFALFTALMSGEKVTRISLDSDTNSTYNAHSLCIDPLRGILFWSQPHRAAIRALETRKGIYLLHDMPFPKEDAVAVTQIAIDSSGPELLYYDWKKRDIYARMLSADHRFKGEPIQLRTSKRLLRPNTSDLVAMTALDRGLPQILDERKWTCKSGAHFCLRVSSVATKPFCAAGYGYNNERNDCEGVHQMLLFTDEKSGLKALSAKGSAASASSAELISVSPLIPSKPSFIAADARREQIYLIDSEKNELWACNRDSTGAKLILDGGMAKLISVAVDWVTGNVYVASQQPGQSMSGIVEVLDHGDSTQKLIVVQESNSVPSLLQVDANEGYLFWVTPSGINRSRLDGSSAVLIFSRHNITDTTLNLAGRRICFCDVSAVAVECVDYDGRQLVELFKLDAAAVTLAYSKEAVYYAYRQGGAWEIAERRLVGGSYSQASKVRRRTIMSAIFDVLFYDKDAHAVDNKCAENNGGCARLCFFMGAGRLQCACPFGILASDGKNCEQHSTFIAFSRGRSIEFIAWIGGRATTYNAAFKPIQKPALIRNAVALTVDKERSRLIFSDIHLKRIQSVSYDGSSAITVVGNVGSVEGLAFDFHHRDLYFTSLSEHAIMRVSLADYDKSAYPKKPTVLLRLSKSDNPRGIAVDPCLMTIFFTNWRDDNPSIEKAFFSGYGREKIITEDIRTPNAIAIDFVARKLYWSDARLDKIERCDLNGKHREVLIRGNDSSPMGHPAHPFGLSLLGNTLFFTDWIHHAVVAINKLTGGEARPLRANITEQPMGVVAVDSLPDQCGLDACTTTDLGCEDECRLTATGKPHCACNGERRLNPDNKTCSGQVLSACALNEWACSGGSKCIPYEETCDMVKDCPQGEDEHQEFCARRTCRDGYFPCGNGLCIPVAKRCDKVNDCKNYQDEVDCDCAQDEFKCDSGMCVPISVRCDFKMDCNDASDEMQCPPRNCSEVKALGQRMINCGRTTQCIIPAWLCDGSNDCWDGWDEEKCPAIHKVSPLGTLRPKVENCTEYEHRCNSTGTCIPIVWICDGHRDCADGSDENYCRKTCDEELEHTCTSTGKCLDKRWRCDGNDDCGDGSDEHDCEGLCDEKNHFMCSNGNCIPIEWRCDGTDDCMDGGQHGTSSDEKGCDDSLLVLLRSCKQGEFRCNGTTGGPVQCIPRRHFCDGENDCDDGSDEPPTCDRRQCTAWQFRCGSGQCIPRNWTCNGIRDCSDGTDEAEELCSDPSRGSCGAMMFHCANGVCIDAALVCNSKNDCGDNSDEPTLCRVDECVDAACEENCVNLPISYRCECNPPRVVSKHDNRSCILRDQCEDFPCSQHCLSKGDNRFECGCDPGYKLAPDRRTCRHSDSIDPEILLINRHYVRLFSVTGTPKGALLSNLSNGVAVDYDIMSQLVYWTDVTHTASSIGYTSLSKQNGTFKVLTGLFGGSPDGLAVDWLARNIYWCDKDGDSISVADMKGLYRHTILKGDPLQEPRAIVLDPMASVLFWSDWGERPHIGRMDMDGANRRLIITSSLRWPNALAVDTTTRRVFWGDGHLDYIGSSDYDGDNRRTVLTKSVKHIFGLAVFEDFLYWTDWTNRTVERAHKITGEMRTVILNFTHYRPMGVKIVHPLLQMTADGQHLSHPCRKANRCDNICLASKSQEEFTCVCAQGFRAEGNKCKPDCKPSDFICHNTFKCLPFWWVCDGQDDCGDMEDERFGIKGACPEFKCELGQMACKAKSANDTSVCIGPQDICDGKVDCPLGEDEKTELCSSYQCSDGQFKCSNSSKCIPKAAVCDGTDDCGNGADEQHCGEKQCGGGRFRCDENACIPEMNVCDGHPDCANARDEHEQMCSQRTCLESEFRCSSGRCIPFGWKCDGQNDCSDGGDEKDCPMECEFDQFACKSNARCIAKSWVCDGERDCEDGSDEVDCGDGIVIAPYCDSGNFRCADGTGCLRSSQKCDGHRDCADFSDEIGCHTCANDTFACGLPSSKCISQHQVCDRVIDCEDASDELYCSCFSNMGLGFTSFRCFNGNATKGSTLYCIQRSMVCDGTPQCPNGHDEDPRVCALHDCGDSHLKCANNRCYPQAGFCDGVSDCEDDSDENNAFCNRTCRNSFRCVTTGRCVPYTKQCDGHDDCGDGSDEFDCDITNLCDQFGTCSQECHPKKPLIKCACAPGYSREYWSRDQCKATGSEPAKVAVVDSRIIHTFTHTHNASNARVETADLQRTIMDFDYIVERDLDDPSKQKTLFFWVDTVHESVQSGMLSNMLKSKPSRVKRGSPQLSMMRFHRATAVTVDWINRNVYHAHSAFIFGIDGTVISITPISEIKNSGASLPVVWGNLLRVTAIVVAPNRRRLFWSVQEPYAAIESSNLDGSERRTLALNGIYAPSSLSVDEPNNRLYWSDVEKGTVETITLTGKDRRIVKKYGYRNGILHDRPLSVDIFEDMLYVIGSPKGSVWQMHKFGKLGERTVGGLAVSTPIARLRIVHPAKRYPIHSSCSVTSPGDPPKCGRRPCVPNVADPSKFSCLCIHGAVYDSVTKTCVQLKRDEKMSIPCGSQFCLNGGACDSSGHRCICPKGVRGERCETDVCHNHCLNGGNCTVIYDAYSLYGDPDCSCPIEYTGSRCQQYKCTGRCGTNGVCTISQVTGLPSCECDPGYAGAECERRIDACKSFCFNGGSCSYAEDMTPFCNCPLEFMGRRCENCVLENGEMHVCRNGGYCKGRKGCSCPPGYTGVSCEKDLCLGYCYNDGICVRSASSGGAHEIECVCPAGFGGPRCGDDWCHRNGDHCLNGGHCVHDSVRGPICVCPSKYQGERCTEKRECTDYCLNESECRSKNDREWICICKPGYTGKRCDIFGRCASSCENGAKCRLDEHLGAICECPRGLAGASCNETSARTCSEISCANAGKCMTTATRGIRCSCPIGWGGLICATPECHGYCRNGGTCFIAEQRAICSCSETWMGDRCQFPRSAVQVSFAEKRAGTTAEVLIVVFPVMLIILLTIAVLYMVVVRRNGASRQFTHSRMQENRMDADMDEFHNPAFMAGEEEDATAIVINESTNFTNPMYESVYNDTVMCLPDTGTTPLTQNPEQFVLLERRQIDESNSHIGV</sequence>
<feature type="disulfide bond" evidence="13">
    <location>
        <begin position="3624"/>
        <end position="3642"/>
    </location>
</feature>
<dbReference type="WBParaSite" id="PgR005X_g045_t02">
    <property type="protein sequence ID" value="PgR005X_g045_t02"/>
    <property type="gene ID" value="PgR005X_g045"/>
</dbReference>
<feature type="repeat" description="LDL-receptor class B" evidence="14">
    <location>
        <begin position="1533"/>
        <end position="1577"/>
    </location>
</feature>
<dbReference type="GO" id="GO:0043235">
    <property type="term" value="C:receptor complex"/>
    <property type="evidence" value="ECO:0007669"/>
    <property type="project" value="TreeGrafter"/>
</dbReference>
<feature type="domain" description="EGF-like" evidence="16">
    <location>
        <begin position="4463"/>
        <end position="4499"/>
    </location>
</feature>
<dbReference type="InterPro" id="IPR036055">
    <property type="entry name" value="LDL_receptor-like_sf"/>
</dbReference>
<evidence type="ECO:0000256" key="7">
    <source>
        <dbReference type="ARBA" id="ARBA00022989"/>
    </source>
</evidence>
<feature type="disulfide bond" evidence="13">
    <location>
        <begin position="3008"/>
        <end position="3020"/>
    </location>
</feature>
<feature type="disulfide bond" evidence="12">
    <location>
        <begin position="4467"/>
        <end position="4477"/>
    </location>
</feature>
<feature type="domain" description="EGF-like" evidence="16">
    <location>
        <begin position="4425"/>
        <end position="4461"/>
    </location>
</feature>
<feature type="disulfide bond" evidence="12">
    <location>
        <begin position="4604"/>
        <end position="4613"/>
    </location>
</feature>
<dbReference type="Proteomes" id="UP000887569">
    <property type="component" value="Unplaced"/>
</dbReference>
<evidence type="ECO:0000256" key="8">
    <source>
        <dbReference type="ARBA" id="ARBA00023136"/>
    </source>
</evidence>
<keyword evidence="17" id="KW-1185">Reference proteome</keyword>
<keyword evidence="5" id="KW-0732">Signal</keyword>
<dbReference type="Gene3D" id="2.10.25.10">
    <property type="entry name" value="Laminin"/>
    <property type="match status" value="13"/>
</dbReference>
<dbReference type="InterPro" id="IPR000742">
    <property type="entry name" value="EGF"/>
</dbReference>
<feature type="domain" description="EGF-like" evidence="16">
    <location>
        <begin position="4575"/>
        <end position="4614"/>
    </location>
</feature>
<feature type="disulfide bond" evidence="13">
    <location>
        <begin position="2697"/>
        <end position="2709"/>
    </location>
</feature>
<feature type="disulfide bond" evidence="13">
    <location>
        <begin position="65"/>
        <end position="83"/>
    </location>
</feature>
<dbReference type="InterPro" id="IPR011042">
    <property type="entry name" value="6-blade_b-propeller_TolB-like"/>
</dbReference>
<feature type="disulfide bond" evidence="12">
    <location>
        <begin position="4753"/>
        <end position="4762"/>
    </location>
</feature>
<dbReference type="InterPro" id="IPR001881">
    <property type="entry name" value="EGF-like_Ca-bd_dom"/>
</dbReference>
<dbReference type="Gene3D" id="2.120.10.30">
    <property type="entry name" value="TolB, C-terminal domain"/>
    <property type="match status" value="8"/>
</dbReference>
<feature type="domain" description="EGF-like" evidence="16">
    <location>
        <begin position="4728"/>
        <end position="4763"/>
    </location>
</feature>
<dbReference type="PRINTS" id="PR00261">
    <property type="entry name" value="LDLRECEPTOR"/>
</dbReference>
<dbReference type="Pfam" id="PF00058">
    <property type="entry name" value="Ldl_recept_b"/>
    <property type="match status" value="10"/>
</dbReference>
<keyword evidence="9 12" id="KW-1015">Disulfide bond</keyword>
<evidence type="ECO:0000256" key="9">
    <source>
        <dbReference type="ARBA" id="ARBA00023157"/>
    </source>
</evidence>
<feature type="repeat" description="LDL-receptor class B" evidence="14">
    <location>
        <begin position="3305"/>
        <end position="3348"/>
    </location>
</feature>
<dbReference type="CDD" id="cd00054">
    <property type="entry name" value="EGF_CA"/>
    <property type="match status" value="1"/>
</dbReference>
<feature type="domain" description="EGF-like" evidence="16">
    <location>
        <begin position="4349"/>
        <end position="4380"/>
    </location>
</feature>
<name>A0A915AE36_PARUN</name>
<evidence type="ECO:0000256" key="12">
    <source>
        <dbReference type="PROSITE-ProRule" id="PRU00076"/>
    </source>
</evidence>
<feature type="disulfide bond" evidence="12">
    <location>
        <begin position="4387"/>
        <end position="4397"/>
    </location>
</feature>
<comment type="caution">
    <text evidence="12">Lacks conserved residue(s) required for the propagation of feature annotation.</text>
</comment>
<comment type="subcellular location">
    <subcellularLocation>
        <location evidence="1">Membrane</location>
        <topology evidence="1">Single-pass membrane protein</topology>
    </subcellularLocation>
</comment>
<dbReference type="InterPro" id="IPR023415">
    <property type="entry name" value="LDLR_class-A_CS"/>
</dbReference>
<dbReference type="GO" id="GO:0005509">
    <property type="term" value="F:calcium ion binding"/>
    <property type="evidence" value="ECO:0007669"/>
    <property type="project" value="InterPro"/>
</dbReference>
<dbReference type="SMART" id="SM00179">
    <property type="entry name" value="EGF_CA"/>
    <property type="match status" value="8"/>
</dbReference>
<dbReference type="Pfam" id="PF00057">
    <property type="entry name" value="Ldl_recept_a"/>
    <property type="match status" value="26"/>
</dbReference>
<dbReference type="SUPFAM" id="SSF57424">
    <property type="entry name" value="LDL receptor-like module"/>
    <property type="match status" value="28"/>
</dbReference>
<feature type="disulfide bond" evidence="13">
    <location>
        <begin position="3761"/>
        <end position="3776"/>
    </location>
</feature>
<feature type="domain" description="EGF-like" evidence="16">
    <location>
        <begin position="4652"/>
        <end position="4688"/>
    </location>
</feature>
<reference evidence="18" key="1">
    <citation type="submission" date="2022-11" db="UniProtKB">
        <authorList>
            <consortium name="WormBaseParasite"/>
        </authorList>
    </citation>
    <scope>IDENTIFICATION</scope>
</reference>
<feature type="disulfide bond" evidence="13">
    <location>
        <begin position="3872"/>
        <end position="3884"/>
    </location>
</feature>
<dbReference type="SUPFAM" id="SSF57196">
    <property type="entry name" value="EGF/Laminin"/>
    <property type="match status" value="5"/>
</dbReference>
<evidence type="ECO:0000256" key="14">
    <source>
        <dbReference type="PROSITE-ProRule" id="PRU00461"/>
    </source>
</evidence>
<dbReference type="FunFam" id="4.10.400.10:FF:000034">
    <property type="entry name" value="Low-density lipoprotein receptor-related protein 2"/>
    <property type="match status" value="2"/>
</dbReference>
<keyword evidence="4 15" id="KW-0812">Transmembrane</keyword>
<feature type="disulfide bond" evidence="13">
    <location>
        <begin position="3879"/>
        <end position="3897"/>
    </location>
</feature>
<feature type="disulfide bond" evidence="13">
    <location>
        <begin position="3597"/>
        <end position="3612"/>
    </location>
</feature>
<evidence type="ECO:0000256" key="6">
    <source>
        <dbReference type="ARBA" id="ARBA00022737"/>
    </source>
</evidence>
<dbReference type="CDD" id="cd00112">
    <property type="entry name" value="LDLa"/>
    <property type="match status" value="27"/>
</dbReference>
<organism evidence="17 18">
    <name type="scientific">Parascaris univalens</name>
    <name type="common">Nematode worm</name>
    <dbReference type="NCBI Taxonomy" id="6257"/>
    <lineage>
        <taxon>Eukaryota</taxon>
        <taxon>Metazoa</taxon>
        <taxon>Ecdysozoa</taxon>
        <taxon>Nematoda</taxon>
        <taxon>Chromadorea</taxon>
        <taxon>Rhabditida</taxon>
        <taxon>Spirurina</taxon>
        <taxon>Ascaridomorpha</taxon>
        <taxon>Ascaridoidea</taxon>
        <taxon>Ascarididae</taxon>
        <taxon>Parascaris</taxon>
    </lineage>
</organism>
<evidence type="ECO:0000256" key="4">
    <source>
        <dbReference type="ARBA" id="ARBA00022692"/>
    </source>
</evidence>
<evidence type="ECO:0000256" key="5">
    <source>
        <dbReference type="ARBA" id="ARBA00022729"/>
    </source>
</evidence>
<feature type="disulfide bond" evidence="12">
    <location>
        <begin position="4428"/>
        <end position="4438"/>
    </location>
</feature>
<feature type="disulfide bond" evidence="13">
    <location>
        <begin position="2752"/>
        <end position="2767"/>
    </location>
</feature>
<evidence type="ECO:0000259" key="16">
    <source>
        <dbReference type="PROSITE" id="PS50026"/>
    </source>
</evidence>
<dbReference type="PANTHER" id="PTHR22722">
    <property type="entry name" value="LOW-DENSITY LIPOPROTEIN RECEPTOR-RELATED PROTEIN 2-RELATED"/>
    <property type="match status" value="1"/>
</dbReference>
<dbReference type="PROSITE" id="PS00022">
    <property type="entry name" value="EGF_1"/>
    <property type="match status" value="7"/>
</dbReference>
<feature type="disulfide bond" evidence="13">
    <location>
        <begin position="1161"/>
        <end position="1176"/>
    </location>
</feature>
<dbReference type="PROSITE" id="PS01209">
    <property type="entry name" value="LDLRA_1"/>
    <property type="match status" value="15"/>
</dbReference>
<feature type="repeat" description="LDL-receptor class B" evidence="14">
    <location>
        <begin position="2511"/>
        <end position="2553"/>
    </location>
</feature>
<feature type="disulfide bond" evidence="13">
    <location>
        <begin position="2716"/>
        <end position="2731"/>
    </location>
</feature>
<evidence type="ECO:0000256" key="2">
    <source>
        <dbReference type="ARBA" id="ARBA00022536"/>
    </source>
</evidence>
<dbReference type="PROSITE" id="PS50026">
    <property type="entry name" value="EGF_3"/>
    <property type="match status" value="9"/>
</dbReference>
<evidence type="ECO:0000256" key="11">
    <source>
        <dbReference type="ARBA" id="ARBA00023180"/>
    </source>
</evidence>
<dbReference type="InterPro" id="IPR051221">
    <property type="entry name" value="LDLR-related"/>
</dbReference>
<dbReference type="GO" id="GO:0006897">
    <property type="term" value="P:endocytosis"/>
    <property type="evidence" value="ECO:0007669"/>
    <property type="project" value="UniProtKB-KW"/>
</dbReference>
<feature type="disulfide bond" evidence="13">
    <location>
        <begin position="1055"/>
        <end position="1067"/>
    </location>
</feature>
<feature type="disulfide bond" evidence="13">
    <location>
        <begin position="3617"/>
        <end position="3629"/>
    </location>
</feature>
<feature type="domain" description="EGF-like" evidence="16">
    <location>
        <begin position="4383"/>
        <end position="4424"/>
    </location>
</feature>
<keyword evidence="8 15" id="KW-0472">Membrane</keyword>
<dbReference type="SMART" id="SM00135">
    <property type="entry name" value="LY"/>
    <property type="match status" value="30"/>
</dbReference>
<dbReference type="PROSITE" id="PS51120">
    <property type="entry name" value="LDLRB"/>
    <property type="match status" value="9"/>
</dbReference>
<feature type="repeat" description="LDL-receptor class B" evidence="14">
    <location>
        <begin position="777"/>
        <end position="820"/>
    </location>
</feature>
<evidence type="ECO:0000313" key="18">
    <source>
        <dbReference type="WBParaSite" id="PgR005X_g045_t02"/>
    </source>
</evidence>
<dbReference type="PROSITE" id="PS50068">
    <property type="entry name" value="LDLRA_2"/>
    <property type="match status" value="31"/>
</dbReference>
<feature type="domain" description="EGF-like" evidence="16">
    <location>
        <begin position="4502"/>
        <end position="4535"/>
    </location>
</feature>
<feature type="disulfide bond" evidence="13">
    <location>
        <begin position="3052"/>
        <end position="3064"/>
    </location>
</feature>
<protein>
    <submittedName>
        <fullName evidence="18">EGF-like domain-containing protein</fullName>
    </submittedName>
</protein>
<evidence type="ECO:0000256" key="3">
    <source>
        <dbReference type="ARBA" id="ARBA00022583"/>
    </source>
</evidence>
<keyword evidence="11" id="KW-0325">Glycoprotein</keyword>
<feature type="disulfide bond" evidence="13">
    <location>
        <begin position="975"/>
        <end position="993"/>
    </location>
</feature>
<feature type="repeat" description="LDL-receptor class B" evidence="14">
    <location>
        <begin position="724"/>
        <end position="776"/>
    </location>
</feature>
<feature type="disulfide bond" evidence="13">
    <location>
        <begin position="3912"/>
        <end position="3924"/>
    </location>
</feature>
<feature type="domain" description="EGF-like" evidence="16">
    <location>
        <begin position="4615"/>
        <end position="4651"/>
    </location>
</feature>
<feature type="disulfide bond" evidence="13">
    <location>
        <begin position="2704"/>
        <end position="2722"/>
    </location>
</feature>
<dbReference type="FunFam" id="2.120.10.30:FF:000241">
    <property type="entry name" value="Low-density lipoprotein receptor-related protein 6"/>
    <property type="match status" value="3"/>
</dbReference>
<feature type="disulfide bond" evidence="12">
    <location>
        <begin position="4619"/>
        <end position="4629"/>
    </location>
</feature>
<dbReference type="SUPFAM" id="SSF57184">
    <property type="entry name" value="Growth factor receptor domain"/>
    <property type="match status" value="1"/>
</dbReference>
<feature type="disulfide bond" evidence="12">
    <location>
        <begin position="4641"/>
        <end position="4650"/>
    </location>
</feature>
<dbReference type="Gene3D" id="4.10.1220.10">
    <property type="entry name" value="EGF-type module"/>
    <property type="match status" value="1"/>
</dbReference>
<feature type="disulfide bond" evidence="13">
    <location>
        <begin position="3658"/>
        <end position="3670"/>
    </location>
</feature>
<feature type="repeat" description="LDL-receptor class B" evidence="14">
    <location>
        <begin position="1441"/>
        <end position="1483"/>
    </location>
</feature>
<dbReference type="FunFam" id="2.120.10.30:FF:000132">
    <property type="entry name" value="Uncharacterized protein"/>
    <property type="match status" value="1"/>
</dbReference>
<feature type="repeat" description="LDL-receptor class B" evidence="14">
    <location>
        <begin position="3261"/>
        <end position="3304"/>
    </location>
</feature>
<keyword evidence="2 12" id="KW-0245">EGF-like domain</keyword>
<accession>A0A915AE36</accession>
<feature type="disulfide bond" evidence="13">
    <location>
        <begin position="3931"/>
        <end position="3946"/>
    </location>
</feature>
<feature type="disulfide bond" evidence="12">
    <location>
        <begin position="4414"/>
        <end position="4423"/>
    </location>
</feature>
<feature type="disulfide bond" evidence="12">
    <location>
        <begin position="4432"/>
        <end position="4449"/>
    </location>
</feature>
<keyword evidence="6" id="KW-0677">Repeat</keyword>
<feature type="repeat" description="LDL-receptor class B" evidence="14">
    <location>
        <begin position="4153"/>
        <end position="4196"/>
    </location>
</feature>
<dbReference type="InterPro" id="IPR009030">
    <property type="entry name" value="Growth_fac_rcpt_cys_sf"/>
</dbReference>
<feature type="disulfide bond" evidence="13">
    <location>
        <begin position="3677"/>
        <end position="3692"/>
    </location>
</feature>
<feature type="transmembrane region" description="Helical" evidence="15">
    <location>
        <begin position="4784"/>
        <end position="4806"/>
    </location>
</feature>
<keyword evidence="3" id="KW-0254">Endocytosis</keyword>
<dbReference type="InterPro" id="IPR000033">
    <property type="entry name" value="LDLR_classB_rpt"/>
</dbReference>
<feature type="disulfide bond" evidence="13">
    <location>
        <begin position="2892"/>
        <end position="2907"/>
    </location>
</feature>
<keyword evidence="7 15" id="KW-1133">Transmembrane helix</keyword>
<evidence type="ECO:0000256" key="15">
    <source>
        <dbReference type="SAM" id="Phobius"/>
    </source>
</evidence>
<dbReference type="GO" id="GO:0005886">
    <property type="term" value="C:plasma membrane"/>
    <property type="evidence" value="ECO:0007669"/>
    <property type="project" value="TreeGrafter"/>
</dbReference>
<evidence type="ECO:0000256" key="10">
    <source>
        <dbReference type="ARBA" id="ARBA00023170"/>
    </source>
</evidence>
<keyword evidence="10" id="KW-0675">Receptor</keyword>
<feature type="disulfide bond" evidence="13">
    <location>
        <begin position="3015"/>
        <end position="3033"/>
    </location>
</feature>
<feature type="disulfide bond" evidence="13">
    <location>
        <begin position="2733"/>
        <end position="2745"/>
    </location>
</feature>
<feature type="disulfide bond" evidence="13">
    <location>
        <begin position="1074"/>
        <end position="1089"/>
    </location>
</feature>
<feature type="disulfide bond" evidence="12">
    <location>
        <begin position="4678"/>
        <end position="4687"/>
    </location>
</feature>
<dbReference type="PROSITE" id="PS01186">
    <property type="entry name" value="EGF_2"/>
    <property type="match status" value="5"/>
</dbReference>
<feature type="disulfide bond" evidence="12">
    <location>
        <begin position="4451"/>
        <end position="4460"/>
    </location>
</feature>
<dbReference type="GO" id="GO:0005041">
    <property type="term" value="F:low-density lipoprotein particle receptor activity"/>
    <property type="evidence" value="ECO:0007669"/>
    <property type="project" value="TreeGrafter"/>
</dbReference>
<feature type="disulfide bond" evidence="12">
    <location>
        <begin position="4656"/>
        <end position="4666"/>
    </location>
</feature>
<dbReference type="SMART" id="SM00181">
    <property type="entry name" value="EGF"/>
    <property type="match status" value="27"/>
</dbReference>
<feature type="disulfide bond" evidence="13">
    <location>
        <begin position="2740"/>
        <end position="2758"/>
    </location>
</feature>
<feature type="disulfide bond" evidence="13">
    <location>
        <begin position="3665"/>
        <end position="3683"/>
    </location>
</feature>
<feature type="disulfide bond" evidence="13">
    <location>
        <begin position="3059"/>
        <end position="3077"/>
    </location>
</feature>
<evidence type="ECO:0000256" key="1">
    <source>
        <dbReference type="ARBA" id="ARBA00004167"/>
    </source>
</evidence>
<dbReference type="SUPFAM" id="SSF63825">
    <property type="entry name" value="YWTD domain"/>
    <property type="match status" value="8"/>
</dbReference>
<feature type="disulfide bond" evidence="13">
    <location>
        <begin position="1202"/>
        <end position="1217"/>
    </location>
</feature>
<feature type="disulfide bond" evidence="12">
    <location>
        <begin position="4732"/>
        <end position="4742"/>
    </location>
</feature>